<keyword evidence="1" id="KW-0472">Membrane</keyword>
<protein>
    <submittedName>
        <fullName evidence="2">Uncharacterized protein</fullName>
    </submittedName>
</protein>
<reference evidence="2 3" key="1">
    <citation type="submission" date="2019-10" db="EMBL/GenBank/DDBJ databases">
        <authorList>
            <person name="Palmer J.M."/>
        </authorList>
    </citation>
    <scope>NUCLEOTIDE SEQUENCE [LARGE SCALE GENOMIC DNA]</scope>
    <source>
        <strain evidence="2 3">TWF506</strain>
    </source>
</reference>
<dbReference type="AlphaFoldDB" id="A0AAN8PQN5"/>
<keyword evidence="1" id="KW-1133">Transmembrane helix</keyword>
<organism evidence="2 3">
    <name type="scientific">Arthrobotrys conoides</name>
    <dbReference type="NCBI Taxonomy" id="74498"/>
    <lineage>
        <taxon>Eukaryota</taxon>
        <taxon>Fungi</taxon>
        <taxon>Dikarya</taxon>
        <taxon>Ascomycota</taxon>
        <taxon>Pezizomycotina</taxon>
        <taxon>Orbiliomycetes</taxon>
        <taxon>Orbiliales</taxon>
        <taxon>Orbiliaceae</taxon>
        <taxon>Arthrobotrys</taxon>
    </lineage>
</organism>
<dbReference type="EMBL" id="JAVHJM010000001">
    <property type="protein sequence ID" value="KAK6520062.1"/>
    <property type="molecule type" value="Genomic_DNA"/>
</dbReference>
<comment type="caution">
    <text evidence="2">The sequence shown here is derived from an EMBL/GenBank/DDBJ whole genome shotgun (WGS) entry which is preliminary data.</text>
</comment>
<sequence length="98" mass="9413">MPVIDPVSLVILGGPAVSLLILSIKEVLNDAATTAATAAASVAVAEVSPILATAGTGVMLIGTAGCGLAVAAIGAVGVQIYDRLKASGGNEGEDGPEE</sequence>
<keyword evidence="1" id="KW-0812">Transmembrane</keyword>
<feature type="transmembrane region" description="Helical" evidence="1">
    <location>
        <begin position="58"/>
        <end position="78"/>
    </location>
</feature>
<accession>A0AAN8PQN5</accession>
<evidence type="ECO:0000313" key="3">
    <source>
        <dbReference type="Proteomes" id="UP001307849"/>
    </source>
</evidence>
<evidence type="ECO:0000313" key="2">
    <source>
        <dbReference type="EMBL" id="KAK6520062.1"/>
    </source>
</evidence>
<keyword evidence="3" id="KW-1185">Reference proteome</keyword>
<name>A0AAN8PQN5_9PEZI</name>
<proteinExistence type="predicted"/>
<evidence type="ECO:0000256" key="1">
    <source>
        <dbReference type="SAM" id="Phobius"/>
    </source>
</evidence>
<feature type="transmembrane region" description="Helical" evidence="1">
    <location>
        <begin position="6"/>
        <end position="24"/>
    </location>
</feature>
<dbReference type="Proteomes" id="UP001307849">
    <property type="component" value="Unassembled WGS sequence"/>
</dbReference>
<gene>
    <name evidence="2" type="ORF">TWF506_000352</name>
</gene>